<reference evidence="1" key="3">
    <citation type="submission" date="2023-05" db="EMBL/GenBank/DDBJ databases">
        <authorList>
            <person name="Smith C.H."/>
        </authorList>
    </citation>
    <scope>NUCLEOTIDE SEQUENCE</scope>
    <source>
        <strain evidence="1">CHS0354</strain>
        <tissue evidence="1">Mantle</tissue>
    </source>
</reference>
<gene>
    <name evidence="1" type="ORF">CHS0354_019376</name>
</gene>
<dbReference type="EMBL" id="JAEAOA010001195">
    <property type="protein sequence ID" value="KAK3592109.1"/>
    <property type="molecule type" value="Genomic_DNA"/>
</dbReference>
<protein>
    <submittedName>
        <fullName evidence="1">Uncharacterized protein</fullName>
    </submittedName>
</protein>
<name>A0AAE0VW21_9BIVA</name>
<accession>A0AAE0VW21</accession>
<feature type="non-terminal residue" evidence="1">
    <location>
        <position position="1"/>
    </location>
</feature>
<dbReference type="AlphaFoldDB" id="A0AAE0VW21"/>
<reference evidence="1" key="1">
    <citation type="journal article" date="2021" name="Genome Biol. Evol.">
        <title>A High-Quality Reference Genome for a Parasitic Bivalve with Doubly Uniparental Inheritance (Bivalvia: Unionida).</title>
        <authorList>
            <person name="Smith C.H."/>
        </authorList>
    </citation>
    <scope>NUCLEOTIDE SEQUENCE</scope>
    <source>
        <strain evidence="1">CHS0354</strain>
    </source>
</reference>
<dbReference type="Proteomes" id="UP001195483">
    <property type="component" value="Unassembled WGS sequence"/>
</dbReference>
<keyword evidence="2" id="KW-1185">Reference proteome</keyword>
<organism evidence="1 2">
    <name type="scientific">Potamilus streckersoni</name>
    <dbReference type="NCBI Taxonomy" id="2493646"/>
    <lineage>
        <taxon>Eukaryota</taxon>
        <taxon>Metazoa</taxon>
        <taxon>Spiralia</taxon>
        <taxon>Lophotrochozoa</taxon>
        <taxon>Mollusca</taxon>
        <taxon>Bivalvia</taxon>
        <taxon>Autobranchia</taxon>
        <taxon>Heteroconchia</taxon>
        <taxon>Palaeoheterodonta</taxon>
        <taxon>Unionida</taxon>
        <taxon>Unionoidea</taxon>
        <taxon>Unionidae</taxon>
        <taxon>Ambleminae</taxon>
        <taxon>Lampsilini</taxon>
        <taxon>Potamilus</taxon>
    </lineage>
</organism>
<comment type="caution">
    <text evidence="1">The sequence shown here is derived from an EMBL/GenBank/DDBJ whole genome shotgun (WGS) entry which is preliminary data.</text>
</comment>
<proteinExistence type="predicted"/>
<sequence>MKIKIIDAEIELDPNELNRLGSRAWKAKSILGNDPGSLSVVAYFIYVKLVDRSDYQFPFPYR</sequence>
<reference evidence="1" key="2">
    <citation type="journal article" date="2021" name="Genome Biol. Evol.">
        <title>Developing a high-quality reference genome for a parasitic bivalve with doubly uniparental inheritance (Bivalvia: Unionida).</title>
        <authorList>
            <person name="Smith C.H."/>
        </authorList>
    </citation>
    <scope>NUCLEOTIDE SEQUENCE</scope>
    <source>
        <strain evidence="1">CHS0354</strain>
        <tissue evidence="1">Mantle</tissue>
    </source>
</reference>
<evidence type="ECO:0000313" key="1">
    <source>
        <dbReference type="EMBL" id="KAK3592109.1"/>
    </source>
</evidence>
<evidence type="ECO:0000313" key="2">
    <source>
        <dbReference type="Proteomes" id="UP001195483"/>
    </source>
</evidence>